<evidence type="ECO:0000256" key="3">
    <source>
        <dbReference type="ARBA" id="ARBA00015810"/>
    </source>
</evidence>
<evidence type="ECO:0000256" key="12">
    <source>
        <dbReference type="SAM" id="MobiDB-lite"/>
    </source>
</evidence>
<feature type="active site" description="O-(3'-phospho-DNA)-tyrosine intermediate" evidence="11">
    <location>
        <position position="318"/>
    </location>
</feature>
<accession>A0ABX2KJW9</accession>
<dbReference type="PROSITE" id="PS51900">
    <property type="entry name" value="CB"/>
    <property type="match status" value="1"/>
</dbReference>
<name>A0ABX2KJW9_9PROT</name>
<dbReference type="Gene3D" id="1.10.443.10">
    <property type="entry name" value="Intergrase catalytic core"/>
    <property type="match status" value="1"/>
</dbReference>
<organism evidence="15 16">
    <name type="scientific">Azospirillum melinis</name>
    <dbReference type="NCBI Taxonomy" id="328839"/>
    <lineage>
        <taxon>Bacteria</taxon>
        <taxon>Pseudomonadati</taxon>
        <taxon>Pseudomonadota</taxon>
        <taxon>Alphaproteobacteria</taxon>
        <taxon>Rhodospirillales</taxon>
        <taxon>Azospirillaceae</taxon>
        <taxon>Azospirillum</taxon>
    </lineage>
</organism>
<dbReference type="InterPro" id="IPR002104">
    <property type="entry name" value="Integrase_catalytic"/>
</dbReference>
<dbReference type="InterPro" id="IPR010998">
    <property type="entry name" value="Integrase_recombinase_N"/>
</dbReference>
<evidence type="ECO:0000259" key="13">
    <source>
        <dbReference type="PROSITE" id="PS51898"/>
    </source>
</evidence>
<feature type="active site" evidence="11">
    <location>
        <position position="204"/>
    </location>
</feature>
<dbReference type="InterPro" id="IPR011932">
    <property type="entry name" value="Recomb_XerD"/>
</dbReference>
<feature type="active site" evidence="11">
    <location>
        <position position="180"/>
    </location>
</feature>
<evidence type="ECO:0000259" key="14">
    <source>
        <dbReference type="PROSITE" id="PS51900"/>
    </source>
</evidence>
<gene>
    <name evidence="11" type="primary">xerD</name>
    <name evidence="15" type="ORF">GBZ48_16715</name>
</gene>
<dbReference type="HAMAP" id="MF_01808">
    <property type="entry name" value="Recomb_XerC_XerD"/>
    <property type="match status" value="1"/>
</dbReference>
<dbReference type="RefSeq" id="WP_174472036.1">
    <property type="nucleotide sequence ID" value="NZ_JAGINN010000005.1"/>
</dbReference>
<dbReference type="InterPro" id="IPR004107">
    <property type="entry name" value="Integrase_SAM-like_N"/>
</dbReference>
<evidence type="ECO:0000313" key="15">
    <source>
        <dbReference type="EMBL" id="NUB00922.1"/>
    </source>
</evidence>
<sequence length="347" mass="37658">MTGSKSPGSRMPATKSATKSGARRRGRPCKPRPLATSPHLDAFLDMLTAERGAAVNTRLAYERDLADLGRWLAQRSVALEAAGTEDLRAYLAVQSKDGAPRTVARRLSAMRQFYRFLLSEGRRTDDPASPLDSPKQGRPLPKILTEAEVGAMLSTAEARGGPEGLRLVALLEVLYATGLRVSELVGLPMTAIMRDGRGLLVRGKGGKERMVPLSDPALAALAGYIPFRGHFIPPGAAAEAGHSPFLFPSRISAEGHLTRQRFAQLLKQLAIDAGIDPEKVSPHVLRHAFATHLLDHGADLRSVQKMLGHADIATTQIYTHVVTERLKKVMHDHHPLARRKVEEASEG</sequence>
<dbReference type="SUPFAM" id="SSF56349">
    <property type="entry name" value="DNA breaking-rejoining enzymes"/>
    <property type="match status" value="1"/>
</dbReference>
<feature type="domain" description="Tyr recombinase" evidence="13">
    <location>
        <begin position="139"/>
        <end position="331"/>
    </location>
</feature>
<comment type="subcellular location">
    <subcellularLocation>
        <location evidence="1 11">Cytoplasm</location>
    </subcellularLocation>
</comment>
<keyword evidence="10 11" id="KW-0131">Cell cycle</keyword>
<evidence type="ECO:0000256" key="4">
    <source>
        <dbReference type="ARBA" id="ARBA00022490"/>
    </source>
</evidence>
<evidence type="ECO:0000256" key="7">
    <source>
        <dbReference type="ARBA" id="ARBA00022908"/>
    </source>
</evidence>
<feature type="active site" evidence="11">
    <location>
        <position position="309"/>
    </location>
</feature>
<reference evidence="15 16" key="1">
    <citation type="submission" date="2019-10" db="EMBL/GenBank/DDBJ databases">
        <title>Genome sequence of Azospirillum melinis.</title>
        <authorList>
            <person name="Ambrosini A."/>
            <person name="Sant'Anna F.H."/>
            <person name="Cassan F.D."/>
            <person name="Souza E.M."/>
            <person name="Passaglia L.M.P."/>
        </authorList>
    </citation>
    <scope>NUCLEOTIDE SEQUENCE [LARGE SCALE GENOMIC DNA]</scope>
    <source>
        <strain evidence="15 16">TMCY0552</strain>
    </source>
</reference>
<evidence type="ECO:0000256" key="9">
    <source>
        <dbReference type="ARBA" id="ARBA00023172"/>
    </source>
</evidence>
<keyword evidence="6 11" id="KW-0159">Chromosome partition</keyword>
<feature type="region of interest" description="Disordered" evidence="12">
    <location>
        <begin position="1"/>
        <end position="37"/>
    </location>
</feature>
<keyword evidence="9 11" id="KW-0233">DNA recombination</keyword>
<comment type="subunit">
    <text evidence="11">Forms a cyclic heterotetrameric complex composed of two molecules of XerC and two molecules of XerD.</text>
</comment>
<dbReference type="NCBIfam" id="NF001399">
    <property type="entry name" value="PRK00283.1"/>
    <property type="match status" value="1"/>
</dbReference>
<dbReference type="InterPro" id="IPR023009">
    <property type="entry name" value="Tyrosine_recombinase_XerC/XerD"/>
</dbReference>
<evidence type="ECO:0000256" key="5">
    <source>
        <dbReference type="ARBA" id="ARBA00022618"/>
    </source>
</evidence>
<dbReference type="EMBL" id="WHOS01000020">
    <property type="protein sequence ID" value="NUB00922.1"/>
    <property type="molecule type" value="Genomic_DNA"/>
</dbReference>
<dbReference type="Pfam" id="PF00589">
    <property type="entry name" value="Phage_integrase"/>
    <property type="match status" value="1"/>
</dbReference>
<feature type="compositionally biased region" description="Basic residues" evidence="12">
    <location>
        <begin position="21"/>
        <end position="30"/>
    </location>
</feature>
<keyword evidence="5 11" id="KW-0132">Cell division</keyword>
<feature type="domain" description="Core-binding (CB)" evidence="14">
    <location>
        <begin position="34"/>
        <end position="118"/>
    </location>
</feature>
<evidence type="ECO:0000256" key="2">
    <source>
        <dbReference type="ARBA" id="ARBA00010450"/>
    </source>
</evidence>
<protein>
    <recommendedName>
        <fullName evidence="3 11">Tyrosine recombinase XerD</fullName>
    </recommendedName>
</protein>
<evidence type="ECO:0000313" key="16">
    <source>
        <dbReference type="Proteomes" id="UP000605086"/>
    </source>
</evidence>
<comment type="similarity">
    <text evidence="2 11">Belongs to the 'phage' integrase family. XerD subfamily.</text>
</comment>
<proteinExistence type="inferred from homology"/>
<feature type="active site" evidence="11">
    <location>
        <position position="286"/>
    </location>
</feature>
<dbReference type="PANTHER" id="PTHR30349:SF90">
    <property type="entry name" value="TYROSINE RECOMBINASE XERD"/>
    <property type="match status" value="1"/>
</dbReference>
<dbReference type="InterPro" id="IPR044068">
    <property type="entry name" value="CB"/>
</dbReference>
<feature type="active site" evidence="11">
    <location>
        <position position="283"/>
    </location>
</feature>
<keyword evidence="4 11" id="KW-0963">Cytoplasm</keyword>
<dbReference type="InterPro" id="IPR013762">
    <property type="entry name" value="Integrase-like_cat_sf"/>
</dbReference>
<dbReference type="Proteomes" id="UP000605086">
    <property type="component" value="Unassembled WGS sequence"/>
</dbReference>
<evidence type="ECO:0000256" key="6">
    <source>
        <dbReference type="ARBA" id="ARBA00022829"/>
    </source>
</evidence>
<dbReference type="Gene3D" id="1.10.150.130">
    <property type="match status" value="1"/>
</dbReference>
<keyword evidence="16" id="KW-1185">Reference proteome</keyword>
<evidence type="ECO:0000256" key="11">
    <source>
        <dbReference type="HAMAP-Rule" id="MF_01807"/>
    </source>
</evidence>
<dbReference type="HAMAP" id="MF_01807">
    <property type="entry name" value="Recomb_XerD"/>
    <property type="match status" value="1"/>
</dbReference>
<evidence type="ECO:0000256" key="1">
    <source>
        <dbReference type="ARBA" id="ARBA00004496"/>
    </source>
</evidence>
<dbReference type="PROSITE" id="PS51898">
    <property type="entry name" value="TYR_RECOMBINASE"/>
    <property type="match status" value="1"/>
</dbReference>
<dbReference type="Pfam" id="PF02899">
    <property type="entry name" value="Phage_int_SAM_1"/>
    <property type="match status" value="1"/>
</dbReference>
<evidence type="ECO:0000256" key="8">
    <source>
        <dbReference type="ARBA" id="ARBA00023125"/>
    </source>
</evidence>
<comment type="caution">
    <text evidence="15">The sequence shown here is derived from an EMBL/GenBank/DDBJ whole genome shotgun (WGS) entry which is preliminary data.</text>
</comment>
<dbReference type="CDD" id="cd00798">
    <property type="entry name" value="INT_XerDC_C"/>
    <property type="match status" value="1"/>
</dbReference>
<keyword evidence="7 11" id="KW-0229">DNA integration</keyword>
<dbReference type="InterPro" id="IPR050090">
    <property type="entry name" value="Tyrosine_recombinase_XerCD"/>
</dbReference>
<dbReference type="PANTHER" id="PTHR30349">
    <property type="entry name" value="PHAGE INTEGRASE-RELATED"/>
    <property type="match status" value="1"/>
</dbReference>
<evidence type="ECO:0000256" key="10">
    <source>
        <dbReference type="ARBA" id="ARBA00023306"/>
    </source>
</evidence>
<dbReference type="InterPro" id="IPR011010">
    <property type="entry name" value="DNA_brk_join_enz"/>
</dbReference>
<keyword evidence="8 11" id="KW-0238">DNA-binding</keyword>
<comment type="function">
    <text evidence="11">Site-specific tyrosine recombinase, which acts by catalyzing the cutting and rejoining of the recombining DNA molecules. The XerC-XerD complex is essential to convert dimers of the bacterial chromosome into monomers to permit their segregation at cell division. It also contributes to the segregational stability of plasmids.</text>
</comment>